<keyword evidence="2" id="KW-1185">Reference proteome</keyword>
<comment type="caution">
    <text evidence="1">The sequence shown here is derived from an EMBL/GenBank/DDBJ whole genome shotgun (WGS) entry which is preliminary data.</text>
</comment>
<organism evidence="1 2">
    <name type="scientific">Plastoroseomonas hellenica</name>
    <dbReference type="NCBI Taxonomy" id="2687306"/>
    <lineage>
        <taxon>Bacteria</taxon>
        <taxon>Pseudomonadati</taxon>
        <taxon>Pseudomonadota</taxon>
        <taxon>Alphaproteobacteria</taxon>
        <taxon>Acetobacterales</taxon>
        <taxon>Acetobacteraceae</taxon>
        <taxon>Plastoroseomonas</taxon>
    </lineage>
</organism>
<reference evidence="2" key="1">
    <citation type="journal article" date="2021" name="Syst. Appl. Microbiol.">
        <title>Roseomonas hellenica sp. nov., isolated from roots of wild-growing Alkanna tinctoria.</title>
        <authorList>
            <person name="Rat A."/>
            <person name="Naranjo H.D."/>
            <person name="Lebbe L."/>
            <person name="Cnockaert M."/>
            <person name="Krigas N."/>
            <person name="Grigoriadou K."/>
            <person name="Maloupa E."/>
            <person name="Willems A."/>
        </authorList>
    </citation>
    <scope>NUCLEOTIDE SEQUENCE [LARGE SCALE GENOMIC DNA]</scope>
    <source>
        <strain evidence="2">LMG 31523</strain>
    </source>
</reference>
<dbReference type="Proteomes" id="UP001196870">
    <property type="component" value="Unassembled WGS sequence"/>
</dbReference>
<accession>A0ABS5EXL1</accession>
<sequence length="124" mass="13081">MALVTVTLAMAPGPGFPAGSPEHRYVLRLALDPEGRLDAAAWVADPAPWPAQRVSPGAPLRAGDVQHDPDVGWSLRFFGAAEDGADAPSVLMLPQDGAVRPGSYVTLVEPNDTPRDYRVVGVEV</sequence>
<proteinExistence type="predicted"/>
<protein>
    <recommendedName>
        <fullName evidence="3">Phosphatidylethanolamine-binding protein</fullName>
    </recommendedName>
</protein>
<evidence type="ECO:0000313" key="1">
    <source>
        <dbReference type="EMBL" id="MBR0665035.1"/>
    </source>
</evidence>
<gene>
    <name evidence="1" type="ORF">GXW71_11790</name>
</gene>
<dbReference type="RefSeq" id="WP_211852700.1">
    <property type="nucleotide sequence ID" value="NZ_JAAGBB010000012.1"/>
</dbReference>
<evidence type="ECO:0008006" key="3">
    <source>
        <dbReference type="Google" id="ProtNLM"/>
    </source>
</evidence>
<name>A0ABS5EXL1_9PROT</name>
<dbReference type="EMBL" id="JAAGBB010000012">
    <property type="protein sequence ID" value="MBR0665035.1"/>
    <property type="molecule type" value="Genomic_DNA"/>
</dbReference>
<evidence type="ECO:0000313" key="2">
    <source>
        <dbReference type="Proteomes" id="UP001196870"/>
    </source>
</evidence>